<protein>
    <submittedName>
        <fullName evidence="2">Uncharacterized protein</fullName>
    </submittedName>
</protein>
<dbReference type="AlphaFoldDB" id="A0A834LPD7"/>
<feature type="region of interest" description="Disordered" evidence="1">
    <location>
        <begin position="78"/>
        <end position="106"/>
    </location>
</feature>
<dbReference type="Proteomes" id="UP000626092">
    <property type="component" value="Unassembled WGS sequence"/>
</dbReference>
<accession>A0A834LPD7</accession>
<dbReference type="EMBL" id="WJXA01000005">
    <property type="protein sequence ID" value="KAF7142525.1"/>
    <property type="molecule type" value="Genomic_DNA"/>
</dbReference>
<gene>
    <name evidence="2" type="ORF">RHSIM_Rhsim05G0188800</name>
</gene>
<feature type="compositionally biased region" description="Acidic residues" evidence="1">
    <location>
        <begin position="87"/>
        <end position="106"/>
    </location>
</feature>
<organism evidence="2 3">
    <name type="scientific">Rhododendron simsii</name>
    <name type="common">Sims's rhododendron</name>
    <dbReference type="NCBI Taxonomy" id="118357"/>
    <lineage>
        <taxon>Eukaryota</taxon>
        <taxon>Viridiplantae</taxon>
        <taxon>Streptophyta</taxon>
        <taxon>Embryophyta</taxon>
        <taxon>Tracheophyta</taxon>
        <taxon>Spermatophyta</taxon>
        <taxon>Magnoliopsida</taxon>
        <taxon>eudicotyledons</taxon>
        <taxon>Gunneridae</taxon>
        <taxon>Pentapetalae</taxon>
        <taxon>asterids</taxon>
        <taxon>Ericales</taxon>
        <taxon>Ericaceae</taxon>
        <taxon>Ericoideae</taxon>
        <taxon>Rhodoreae</taxon>
        <taxon>Rhododendron</taxon>
    </lineage>
</organism>
<sequence length="195" mass="21993">MSLSPFFAFAHGPESFSSNSSLTLPSHWSSNDTRNKWENHCIFAIGNPWIRGISGRITAYIQAAACMHVERDKRIKGKNKLGHGAGDEEFLPPEGEENLSVYSDDDESSRSQAKKFYDPLDKILLEVSRVMLEILEYVSAAVNIGEEHVSFDDSEDETANVETVNLVTRIGRDYKLGAELRYLIQKKEQLVEHSK</sequence>
<reference evidence="2" key="1">
    <citation type="submission" date="2019-11" db="EMBL/GenBank/DDBJ databases">
        <authorList>
            <person name="Liu Y."/>
            <person name="Hou J."/>
            <person name="Li T.-Q."/>
            <person name="Guan C.-H."/>
            <person name="Wu X."/>
            <person name="Wu H.-Z."/>
            <person name="Ling F."/>
            <person name="Zhang R."/>
            <person name="Shi X.-G."/>
            <person name="Ren J.-P."/>
            <person name="Chen E.-F."/>
            <person name="Sun J.-M."/>
        </authorList>
    </citation>
    <scope>NUCLEOTIDE SEQUENCE</scope>
    <source>
        <strain evidence="2">Adult_tree_wgs_1</strain>
        <tissue evidence="2">Leaves</tissue>
    </source>
</reference>
<name>A0A834LPD7_RHOSS</name>
<evidence type="ECO:0000313" key="2">
    <source>
        <dbReference type="EMBL" id="KAF7142525.1"/>
    </source>
</evidence>
<comment type="caution">
    <text evidence="2">The sequence shown here is derived from an EMBL/GenBank/DDBJ whole genome shotgun (WGS) entry which is preliminary data.</text>
</comment>
<proteinExistence type="predicted"/>
<evidence type="ECO:0000313" key="3">
    <source>
        <dbReference type="Proteomes" id="UP000626092"/>
    </source>
</evidence>
<evidence type="ECO:0000256" key="1">
    <source>
        <dbReference type="SAM" id="MobiDB-lite"/>
    </source>
</evidence>
<keyword evidence="3" id="KW-1185">Reference proteome</keyword>